<dbReference type="GO" id="GO:0004111">
    <property type="term" value="F:creatine kinase activity"/>
    <property type="evidence" value="ECO:0007669"/>
    <property type="project" value="InterPro"/>
</dbReference>
<dbReference type="InterPro" id="IPR022415">
    <property type="entry name" value="ATP-guanido_PTrfase_AS"/>
</dbReference>
<evidence type="ECO:0000256" key="2">
    <source>
        <dbReference type="ARBA" id="ARBA00012230"/>
    </source>
</evidence>
<evidence type="ECO:0000259" key="11">
    <source>
        <dbReference type="PROSITE" id="PS51510"/>
    </source>
</evidence>
<dbReference type="InterPro" id="IPR022413">
    <property type="entry name" value="ATP-guanido_PTrfase_N"/>
</dbReference>
<dbReference type="SUPFAM" id="SSF55931">
    <property type="entry name" value="Glutamine synthetase/guanido kinase"/>
    <property type="match status" value="1"/>
</dbReference>
<dbReference type="Gene3D" id="1.10.135.10">
    <property type="entry name" value="ATP:guanido phosphotransferase, N-terminal domain"/>
    <property type="match status" value="1"/>
</dbReference>
<comment type="caution">
    <text evidence="12">The sequence shown here is derived from an EMBL/GenBank/DDBJ whole genome shotgun (WGS) entry which is preliminary data.</text>
</comment>
<sequence length="399" mass="45112">MGDRPQCPPVKTAQQPDPVCCSALAGQPACCVPIKEKRAAGPTPDADVLEKLRRGYERLQLSSSTSLLRKHLTRELFDRLKVKMTQHGSSLLDVVQSGFQHYDSNVGVYAPDADAYSVFSQLFDPIIAEYHGFGPTDVHPPLDWGNPGTLQDLDPENKYIRSTRVRCGRSIAGYPFNPMMTKELYKQMEKEASEVLSQLDGVHAGKYETLRGMNPRYQKQLINDHYLFKEGDRFLIAAKSCEHWPIGRGIFMNEDKTFLVWVGEEDHLRIISMQMGGHLGEVYKRMVDGVNKIGRKLSFVRHPRLGFLTFCPTNLGTTVRASVMIRLPIIGRDMAQLEALAERYNLQVRGSEGEHTASADGSYDISNKRRLGITEFQAVHEMYSGLREMIYLEELRSQL</sequence>
<evidence type="ECO:0000256" key="7">
    <source>
        <dbReference type="PROSITE-ProRule" id="PRU00842"/>
    </source>
</evidence>
<dbReference type="InterPro" id="IPR000749">
    <property type="entry name" value="ATP-guanido_PTrfase"/>
</dbReference>
<dbReference type="AlphaFoldDB" id="A0AAN9VJ03"/>
<keyword evidence="3 8" id="KW-0808">Transferase</keyword>
<dbReference type="Pfam" id="PF02807">
    <property type="entry name" value="ATP-gua_PtransN"/>
    <property type="match status" value="1"/>
</dbReference>
<evidence type="ECO:0000256" key="6">
    <source>
        <dbReference type="ARBA" id="ARBA00022840"/>
    </source>
</evidence>
<evidence type="ECO:0000256" key="1">
    <source>
        <dbReference type="ARBA" id="ARBA00006798"/>
    </source>
</evidence>
<feature type="binding site" evidence="8">
    <location>
        <begin position="162"/>
        <end position="166"/>
    </location>
    <ligand>
        <name>ATP</name>
        <dbReference type="ChEBI" id="CHEBI:30616"/>
    </ligand>
</feature>
<feature type="domain" description="Phosphagen kinase C-terminal" evidence="11">
    <location>
        <begin position="159"/>
        <end position="396"/>
    </location>
</feature>
<dbReference type="PROSITE" id="PS51509">
    <property type="entry name" value="PHOSPHAGEN_KINASE_N"/>
    <property type="match status" value="1"/>
</dbReference>
<evidence type="ECO:0000313" key="12">
    <source>
        <dbReference type="EMBL" id="KAK7863467.1"/>
    </source>
</evidence>
<dbReference type="SUPFAM" id="SSF48034">
    <property type="entry name" value="Guanido kinase N-terminal domain"/>
    <property type="match status" value="1"/>
</dbReference>
<proteinExistence type="inferred from homology"/>
<evidence type="ECO:0000313" key="13">
    <source>
        <dbReference type="Proteomes" id="UP001378592"/>
    </source>
</evidence>
<dbReference type="GO" id="GO:0005524">
    <property type="term" value="F:ATP binding"/>
    <property type="evidence" value="ECO:0007669"/>
    <property type="project" value="UniProtKB-UniRule"/>
</dbReference>
<dbReference type="GO" id="GO:0005615">
    <property type="term" value="C:extracellular space"/>
    <property type="evidence" value="ECO:0007669"/>
    <property type="project" value="TreeGrafter"/>
</dbReference>
<gene>
    <name evidence="12" type="ORF">R5R35_010504</name>
</gene>
<dbReference type="GO" id="GO:0004054">
    <property type="term" value="F:arginine kinase activity"/>
    <property type="evidence" value="ECO:0007669"/>
    <property type="project" value="UniProtKB-EC"/>
</dbReference>
<dbReference type="GO" id="GO:0046314">
    <property type="term" value="P:phosphocreatine biosynthetic process"/>
    <property type="evidence" value="ECO:0007669"/>
    <property type="project" value="InterPro"/>
</dbReference>
<dbReference type="PANTHER" id="PTHR11547">
    <property type="entry name" value="ARGININE OR CREATINE KINASE"/>
    <property type="match status" value="1"/>
</dbReference>
<feature type="binding site" evidence="8">
    <location>
        <position position="269"/>
    </location>
    <ligand>
        <name>ATP</name>
        <dbReference type="ChEBI" id="CHEBI:30616"/>
    </ligand>
</feature>
<evidence type="ECO:0000256" key="9">
    <source>
        <dbReference type="RuleBase" id="RU000505"/>
    </source>
</evidence>
<dbReference type="PANTHER" id="PTHR11547:SF38">
    <property type="entry name" value="ARGININE KINASE 1-RELATED"/>
    <property type="match status" value="1"/>
</dbReference>
<keyword evidence="13" id="KW-1185">Reference proteome</keyword>
<feature type="binding site" evidence="8">
    <location>
        <begin position="320"/>
        <end position="324"/>
    </location>
    <ligand>
        <name>ATP</name>
        <dbReference type="ChEBI" id="CHEBI:30616"/>
    </ligand>
</feature>
<feature type="domain" description="Phosphagen kinase N-terminal" evidence="10">
    <location>
        <begin position="48"/>
        <end position="132"/>
    </location>
</feature>
<organism evidence="12 13">
    <name type="scientific">Gryllus longicercus</name>
    <dbReference type="NCBI Taxonomy" id="2509291"/>
    <lineage>
        <taxon>Eukaryota</taxon>
        <taxon>Metazoa</taxon>
        <taxon>Ecdysozoa</taxon>
        <taxon>Arthropoda</taxon>
        <taxon>Hexapoda</taxon>
        <taxon>Insecta</taxon>
        <taxon>Pterygota</taxon>
        <taxon>Neoptera</taxon>
        <taxon>Polyneoptera</taxon>
        <taxon>Orthoptera</taxon>
        <taxon>Ensifera</taxon>
        <taxon>Gryllidea</taxon>
        <taxon>Grylloidea</taxon>
        <taxon>Gryllidae</taxon>
        <taxon>Gryllinae</taxon>
        <taxon>Gryllus</taxon>
    </lineage>
</organism>
<dbReference type="PROSITE" id="PS00112">
    <property type="entry name" value="PHOSPHAGEN_KINASE"/>
    <property type="match status" value="1"/>
</dbReference>
<dbReference type="Pfam" id="PF00217">
    <property type="entry name" value="ATP-gua_Ptrans"/>
    <property type="match status" value="1"/>
</dbReference>
<reference evidence="12 13" key="1">
    <citation type="submission" date="2024-03" db="EMBL/GenBank/DDBJ databases">
        <title>The genome assembly and annotation of the cricket Gryllus longicercus Weissman &amp; Gray.</title>
        <authorList>
            <person name="Szrajer S."/>
            <person name="Gray D."/>
            <person name="Ylla G."/>
        </authorList>
    </citation>
    <scope>NUCLEOTIDE SEQUENCE [LARGE SCALE GENOMIC DNA]</scope>
    <source>
        <strain evidence="12">DAG 2021-001</strain>
        <tissue evidence="12">Whole body minus gut</tissue>
    </source>
</reference>
<dbReference type="FunFam" id="3.30.590.10:FF:000006">
    <property type="entry name" value="Arginine kinase 1"/>
    <property type="match status" value="1"/>
</dbReference>
<keyword evidence="4 8" id="KW-0547">Nucleotide-binding</keyword>
<dbReference type="Proteomes" id="UP001378592">
    <property type="component" value="Unassembled WGS sequence"/>
</dbReference>
<keyword evidence="6 8" id="KW-0067">ATP-binding</keyword>
<evidence type="ECO:0000256" key="8">
    <source>
        <dbReference type="PROSITE-ProRule" id="PRU00843"/>
    </source>
</evidence>
<name>A0AAN9VJ03_9ORTH</name>
<dbReference type="InterPro" id="IPR036802">
    <property type="entry name" value="ATP-guanido_PTrfase_N_sf"/>
</dbReference>
<feature type="binding site" evidence="8">
    <location>
        <begin position="349"/>
        <end position="354"/>
    </location>
    <ligand>
        <name>ATP</name>
        <dbReference type="ChEBI" id="CHEBI:30616"/>
    </ligand>
</feature>
<accession>A0AAN9VJ03</accession>
<evidence type="ECO:0000256" key="4">
    <source>
        <dbReference type="ARBA" id="ARBA00022741"/>
    </source>
</evidence>
<dbReference type="EC" id="2.7.3.3" evidence="2"/>
<dbReference type="InterPro" id="IPR022414">
    <property type="entry name" value="ATP-guanido_PTrfase_cat"/>
</dbReference>
<dbReference type="PROSITE" id="PS51510">
    <property type="entry name" value="PHOSPHAGEN_KINASE_C"/>
    <property type="match status" value="1"/>
</dbReference>
<evidence type="ECO:0000256" key="5">
    <source>
        <dbReference type="ARBA" id="ARBA00022777"/>
    </source>
</evidence>
<evidence type="ECO:0000256" key="3">
    <source>
        <dbReference type="ARBA" id="ARBA00022679"/>
    </source>
</evidence>
<dbReference type="Gene3D" id="3.30.590.10">
    <property type="entry name" value="Glutamine synthetase/guanido kinase, catalytic domain"/>
    <property type="match status" value="1"/>
</dbReference>
<feature type="binding site" evidence="8">
    <location>
        <position position="225"/>
    </location>
    <ligand>
        <name>ATP</name>
        <dbReference type="ChEBI" id="CHEBI:30616"/>
    </ligand>
</feature>
<dbReference type="FunFam" id="1.10.135.10:FF:000003">
    <property type="entry name" value="Three-domain arginine kinase"/>
    <property type="match status" value="1"/>
</dbReference>
<dbReference type="InterPro" id="IPR014746">
    <property type="entry name" value="Gln_synth/guanido_kin_cat_dom"/>
</dbReference>
<comment type="similarity">
    <text evidence="1 7 9">Belongs to the ATP:guanido phosphotransferase family.</text>
</comment>
<evidence type="ECO:0000259" key="10">
    <source>
        <dbReference type="PROSITE" id="PS51509"/>
    </source>
</evidence>
<dbReference type="EMBL" id="JAZDUA010000229">
    <property type="protein sequence ID" value="KAK7863467.1"/>
    <property type="molecule type" value="Genomic_DNA"/>
</dbReference>
<keyword evidence="5 8" id="KW-0418">Kinase</keyword>
<protein>
    <recommendedName>
        <fullName evidence="2">arginine kinase</fullName>
        <ecNumber evidence="2">2.7.3.3</ecNumber>
    </recommendedName>
</protein>